<evidence type="ECO:0000256" key="9">
    <source>
        <dbReference type="ARBA" id="ARBA00023242"/>
    </source>
</evidence>
<dbReference type="GO" id="GO:0003677">
    <property type="term" value="F:DNA binding"/>
    <property type="evidence" value="ECO:0007669"/>
    <property type="project" value="UniProtKB-KW"/>
</dbReference>
<dbReference type="OrthoDB" id="10053955at2759"/>
<accession>A0A9Q1DD57</accession>
<evidence type="ECO:0000256" key="7">
    <source>
        <dbReference type="ARBA" id="ARBA00023155"/>
    </source>
</evidence>
<dbReference type="Proteomes" id="UP001152803">
    <property type="component" value="Unassembled WGS sequence"/>
</dbReference>
<keyword evidence="13" id="KW-1185">Reference proteome</keyword>
<reference evidence="12" key="1">
    <citation type="journal article" date="2023" name="Science">
        <title>Genome structures resolve the early diversification of teleost fishes.</title>
        <authorList>
            <person name="Parey E."/>
            <person name="Louis A."/>
            <person name="Montfort J."/>
            <person name="Bouchez O."/>
            <person name="Roques C."/>
            <person name="Iampietro C."/>
            <person name="Lluch J."/>
            <person name="Castinel A."/>
            <person name="Donnadieu C."/>
            <person name="Desvignes T."/>
            <person name="Floi Bucao C."/>
            <person name="Jouanno E."/>
            <person name="Wen M."/>
            <person name="Mejri S."/>
            <person name="Dirks R."/>
            <person name="Jansen H."/>
            <person name="Henkel C."/>
            <person name="Chen W.J."/>
            <person name="Zahm M."/>
            <person name="Cabau C."/>
            <person name="Klopp C."/>
            <person name="Thompson A.W."/>
            <person name="Robinson-Rechavi M."/>
            <person name="Braasch I."/>
            <person name="Lecointre G."/>
            <person name="Bobe J."/>
            <person name="Postlethwait J.H."/>
            <person name="Berthelot C."/>
            <person name="Roest Crollius H."/>
            <person name="Guiguen Y."/>
        </authorList>
    </citation>
    <scope>NUCLEOTIDE SEQUENCE</scope>
    <source>
        <strain evidence="12">Concon-B</strain>
    </source>
</reference>
<dbReference type="PANTHER" id="PTHR15740:SF2">
    <property type="entry name" value="ACTIVITY-DEPENDENT NEUROPROTECTOR HOMEOBOX PROTEIN 2"/>
    <property type="match status" value="1"/>
</dbReference>
<evidence type="ECO:0000256" key="5">
    <source>
        <dbReference type="ARBA" id="ARBA00023015"/>
    </source>
</evidence>
<evidence type="ECO:0000259" key="11">
    <source>
        <dbReference type="PROSITE" id="PS00028"/>
    </source>
</evidence>
<evidence type="ECO:0000313" key="13">
    <source>
        <dbReference type="Proteomes" id="UP001152803"/>
    </source>
</evidence>
<feature type="region of interest" description="Disordered" evidence="10">
    <location>
        <begin position="961"/>
        <end position="1008"/>
    </location>
</feature>
<keyword evidence="1" id="KW-0479">Metal-binding</keyword>
<keyword evidence="3" id="KW-0863">Zinc-finger</keyword>
<name>A0A9Q1DD57_CONCO</name>
<keyword evidence="2" id="KW-0677">Repeat</keyword>
<evidence type="ECO:0000313" key="12">
    <source>
        <dbReference type="EMBL" id="KAJ8267562.1"/>
    </source>
</evidence>
<comment type="caution">
    <text evidence="12">The sequence shown here is derived from an EMBL/GenBank/DDBJ whole genome shotgun (WGS) entry which is preliminary data.</text>
</comment>
<dbReference type="CDD" id="cd00086">
    <property type="entry name" value="homeodomain"/>
    <property type="match status" value="1"/>
</dbReference>
<dbReference type="PANTHER" id="PTHR15740">
    <property type="entry name" value="NEUROPROTECTIVE PEPTIDE-CONTAINING PROTEIN"/>
    <property type="match status" value="1"/>
</dbReference>
<keyword evidence="8" id="KW-0804">Transcription</keyword>
<gene>
    <name evidence="12" type="ORF">COCON_G00127340</name>
</gene>
<dbReference type="SMART" id="SM00355">
    <property type="entry name" value="ZnF_C2H2"/>
    <property type="match status" value="6"/>
</dbReference>
<keyword evidence="4" id="KW-0862">Zinc</keyword>
<dbReference type="Pfam" id="PF19627">
    <property type="entry name" value="ADNP_N"/>
    <property type="match status" value="1"/>
</dbReference>
<feature type="domain" description="C2H2-type" evidence="11">
    <location>
        <begin position="785"/>
        <end position="806"/>
    </location>
</feature>
<keyword evidence="5" id="KW-0805">Transcription regulation</keyword>
<feature type="compositionally biased region" description="Pro residues" evidence="10">
    <location>
        <begin position="982"/>
        <end position="995"/>
    </location>
</feature>
<feature type="compositionally biased region" description="Basic and acidic residues" evidence="10">
    <location>
        <begin position="999"/>
        <end position="1008"/>
    </location>
</feature>
<evidence type="ECO:0000256" key="3">
    <source>
        <dbReference type="ARBA" id="ARBA00022771"/>
    </source>
</evidence>
<evidence type="ECO:0000256" key="10">
    <source>
        <dbReference type="SAM" id="MobiDB-lite"/>
    </source>
</evidence>
<keyword evidence="6" id="KW-0238">DNA-binding</keyword>
<dbReference type="PROSITE" id="PS00028">
    <property type="entry name" value="ZINC_FINGER_C2H2_1"/>
    <property type="match status" value="1"/>
</dbReference>
<dbReference type="GO" id="GO:0008270">
    <property type="term" value="F:zinc ion binding"/>
    <property type="evidence" value="ECO:0007669"/>
    <property type="project" value="UniProtKB-KW"/>
</dbReference>
<dbReference type="GO" id="GO:0005634">
    <property type="term" value="C:nucleus"/>
    <property type="evidence" value="ECO:0007669"/>
    <property type="project" value="TreeGrafter"/>
</dbReference>
<dbReference type="InterPro" id="IPR038861">
    <property type="entry name" value="ADNP/ADNP2"/>
</dbReference>
<evidence type="ECO:0000256" key="8">
    <source>
        <dbReference type="ARBA" id="ARBA00023163"/>
    </source>
</evidence>
<protein>
    <recommendedName>
        <fullName evidence="11">C2H2-type domain-containing protein</fullName>
    </recommendedName>
</protein>
<dbReference type="InterPro" id="IPR045762">
    <property type="entry name" value="ADNP_Znf"/>
</dbReference>
<keyword evidence="7" id="KW-0371">Homeobox</keyword>
<feature type="compositionally biased region" description="Polar residues" evidence="10">
    <location>
        <begin position="1041"/>
        <end position="1052"/>
    </location>
</feature>
<sequence>MHRPNTTHSTATTVWKNINHPCLLNTQRDLAWLAVLKALPTTVFMFRRSLALVETCPYQRCSVKETEDHLLWHCRKAKSIWQSVFTFLDTYTDTQSLTLRDILLGPRNGITSAEEEIAWRWSCAHGLVKVDTESESSLLKLDGKRQKKMYQIPVGNLDRIRRSRKKVKHILSEIGLENCKDLLGDLESFDAGEKTFHNTDWADFTEGHNGKRRKKWRYRTQTLCCSLCKFSARSWHTYKSHVLRCHEEEQELSLLSVCSCCSFVAHPRLISRHFRIFHGGLPKASGFAAPPLMSQTPVGPLPPATNSTERYSCRRCSYHDTLIYCMKKHVLVTHYVSLLNHYFGQRADIDQRAKGLNSFRFYCKMCFLAAENSEHLLYHILSSDKHKEVDAHINGLIYEHGKVTKKYLPNLAPKTVQSHVYNSPLISRNGDQQPGKPLSLQRPDASPVSGGPLSATLLHGSPHNTAALCTSGSSQTFLPAQASALVQLASAEAKGRLRPSSAVAALHNTQPPRGISATLPTSGGLATPMIQAPTGTALANVSHNPPKPPPIAAGLPTQPPLQQQPHLQLQQQPHLQQQLQQQPQQPRQVFLPPGVQVNVPGNLGLRGPTAQPLLLNPRLPLSQPAPRGTMMTSQSLLSHLIPTGNKVNGLPTYTLAPLQVGMQVPTSSLPVVSKGPVPAAQVNSTALTQTSKPTGVSVTDPPTASKQAKKWITCPVCNELFPSDVYQVHTEVAHKVPTKAARQKGLAARAPFLKKMPDKTVKCLMCKVLLSEKGLFEHLLHGLNCLYCQGIFYSIKQLMEHTSTEHSSLKKANCDFMRREYRLYSDDYGNLLFPYFDINTTVPKELIGDKELNFALVTSSLDLIFLKMFPGSAESVSRPSITKTGITVCPFCPEKLHGVESYNMHLKEKHYIIPTIHAILKTPAFKCIYCSGVYTGKITPKAISIHVQRCRCRPTKNAEKVINPDPNGQSVPAVNRDEQRPPLFPPTKQAPPPAPAHKTAREEAELHSKQRLEIAVREAVEANKREREARTVKRRKVEVPKSTTHPAVQTPVQHDPPVSLLLDPTGMEMRSFEERRGFVTDYFHKKPYLSKKECEVLANRLWLNKIDVSCHFAIKRNKCLRAIQRNRTAVLLGFNMAELKKSLYKFKYINTENDF</sequence>
<proteinExistence type="predicted"/>
<feature type="region of interest" description="Disordered" evidence="10">
    <location>
        <begin position="1025"/>
        <end position="1060"/>
    </location>
</feature>
<dbReference type="InterPro" id="IPR013087">
    <property type="entry name" value="Znf_C2H2_type"/>
</dbReference>
<feature type="compositionally biased region" description="Low complexity" evidence="10">
    <location>
        <begin position="560"/>
        <end position="585"/>
    </location>
</feature>
<evidence type="ECO:0000256" key="6">
    <source>
        <dbReference type="ARBA" id="ARBA00023125"/>
    </source>
</evidence>
<feature type="region of interest" description="Disordered" evidence="10">
    <location>
        <begin position="424"/>
        <end position="453"/>
    </location>
</feature>
<evidence type="ECO:0000256" key="4">
    <source>
        <dbReference type="ARBA" id="ARBA00022833"/>
    </source>
</evidence>
<dbReference type="AlphaFoldDB" id="A0A9Q1DD57"/>
<feature type="region of interest" description="Disordered" evidence="10">
    <location>
        <begin position="537"/>
        <end position="585"/>
    </location>
</feature>
<dbReference type="InterPro" id="IPR001356">
    <property type="entry name" value="HD"/>
</dbReference>
<dbReference type="GO" id="GO:0010468">
    <property type="term" value="P:regulation of gene expression"/>
    <property type="evidence" value="ECO:0007669"/>
    <property type="project" value="TreeGrafter"/>
</dbReference>
<keyword evidence="9" id="KW-0539">Nucleus</keyword>
<evidence type="ECO:0000256" key="2">
    <source>
        <dbReference type="ARBA" id="ARBA00022737"/>
    </source>
</evidence>
<organism evidence="12 13">
    <name type="scientific">Conger conger</name>
    <name type="common">Conger eel</name>
    <name type="synonym">Muraena conger</name>
    <dbReference type="NCBI Taxonomy" id="82655"/>
    <lineage>
        <taxon>Eukaryota</taxon>
        <taxon>Metazoa</taxon>
        <taxon>Chordata</taxon>
        <taxon>Craniata</taxon>
        <taxon>Vertebrata</taxon>
        <taxon>Euteleostomi</taxon>
        <taxon>Actinopterygii</taxon>
        <taxon>Neopterygii</taxon>
        <taxon>Teleostei</taxon>
        <taxon>Anguilliformes</taxon>
        <taxon>Congridae</taxon>
        <taxon>Conger</taxon>
    </lineage>
</organism>
<dbReference type="EMBL" id="JAFJMO010000009">
    <property type="protein sequence ID" value="KAJ8267562.1"/>
    <property type="molecule type" value="Genomic_DNA"/>
</dbReference>
<evidence type="ECO:0000256" key="1">
    <source>
        <dbReference type="ARBA" id="ARBA00022723"/>
    </source>
</evidence>